<keyword evidence="6" id="KW-1185">Reference proteome</keyword>
<dbReference type="Gene3D" id="2.40.480.10">
    <property type="entry name" value="Allene oxide cyclase-like"/>
    <property type="match status" value="1"/>
</dbReference>
<evidence type="ECO:0000256" key="4">
    <source>
        <dbReference type="RuleBase" id="RU363099"/>
    </source>
</evidence>
<comment type="caution">
    <text evidence="5">The sequence shown here is derived from an EMBL/GenBank/DDBJ whole genome shotgun (WGS) entry which is preliminary data.</text>
</comment>
<dbReference type="GO" id="GO:0048046">
    <property type="term" value="C:apoplast"/>
    <property type="evidence" value="ECO:0007669"/>
    <property type="project" value="UniProtKB-SubCell"/>
</dbReference>
<keyword evidence="3 4" id="KW-0964">Secreted</keyword>
<comment type="similarity">
    <text evidence="1 4">Belongs to the plant dirigent protein family.</text>
</comment>
<dbReference type="EMBL" id="JAXUIC010000007">
    <property type="protein sequence ID" value="KAK4581813.1"/>
    <property type="molecule type" value="Genomic_DNA"/>
</dbReference>
<proteinExistence type="inferred from homology"/>
<comment type="subunit">
    <text evidence="2 4">Homodimer.</text>
</comment>
<reference evidence="5 6" key="1">
    <citation type="journal article" date="2023" name="G3 (Bethesda)">
        <title>A haplotype-resolved chromosome-scale genome for Quercus rubra L. provides insights into the genetics of adaptive traits for red oak species.</title>
        <authorList>
            <person name="Kapoor B."/>
            <person name="Jenkins J."/>
            <person name="Schmutz J."/>
            <person name="Zhebentyayeva T."/>
            <person name="Kuelheim C."/>
            <person name="Coggeshall M."/>
            <person name="Heim C."/>
            <person name="Lasky J.R."/>
            <person name="Leites L."/>
            <person name="Islam-Faridi N."/>
            <person name="Romero-Severson J."/>
            <person name="DeLeo V.L."/>
            <person name="Lucas S.M."/>
            <person name="Lazic D."/>
            <person name="Gailing O."/>
            <person name="Carlson J."/>
            <person name="Staton M."/>
        </authorList>
    </citation>
    <scope>NUCLEOTIDE SEQUENCE [LARGE SCALE GENOMIC DNA]</scope>
    <source>
        <strain evidence="5">Pseudo-F2</strain>
    </source>
</reference>
<comment type="subcellular location">
    <subcellularLocation>
        <location evidence="4">Secreted</location>
        <location evidence="4">Extracellular space</location>
        <location evidence="4">Apoplast</location>
    </subcellularLocation>
</comment>
<dbReference type="GO" id="GO:0009699">
    <property type="term" value="P:phenylpropanoid biosynthetic process"/>
    <property type="evidence" value="ECO:0007669"/>
    <property type="project" value="UniProtKB-ARBA"/>
</dbReference>
<gene>
    <name evidence="5" type="ORF">RGQ29_025105</name>
</gene>
<dbReference type="Proteomes" id="UP001324115">
    <property type="component" value="Unassembled WGS sequence"/>
</dbReference>
<name>A0AAN7IHJ5_QUERU</name>
<evidence type="ECO:0000313" key="5">
    <source>
        <dbReference type="EMBL" id="KAK4581813.1"/>
    </source>
</evidence>
<evidence type="ECO:0000313" key="6">
    <source>
        <dbReference type="Proteomes" id="UP001324115"/>
    </source>
</evidence>
<evidence type="ECO:0000256" key="3">
    <source>
        <dbReference type="ARBA" id="ARBA00022525"/>
    </source>
</evidence>
<keyword evidence="4" id="KW-0052">Apoplast</keyword>
<protein>
    <recommendedName>
        <fullName evidence="4">Dirigent protein</fullName>
    </recommendedName>
</protein>
<evidence type="ECO:0000256" key="2">
    <source>
        <dbReference type="ARBA" id="ARBA00011738"/>
    </source>
</evidence>
<dbReference type="InterPro" id="IPR004265">
    <property type="entry name" value="Dirigent"/>
</dbReference>
<comment type="function">
    <text evidence="4">Dirigent proteins impart stereoselectivity on the phenoxy radical-coupling reaction, yielding optically active lignans from two molecules of coniferyl alcohol in the biosynthesis of lignans, flavonolignans, and alkaloids and thus plays a central role in plant secondary metabolism.</text>
</comment>
<organism evidence="5 6">
    <name type="scientific">Quercus rubra</name>
    <name type="common">Northern red oak</name>
    <name type="synonym">Quercus borealis</name>
    <dbReference type="NCBI Taxonomy" id="3512"/>
    <lineage>
        <taxon>Eukaryota</taxon>
        <taxon>Viridiplantae</taxon>
        <taxon>Streptophyta</taxon>
        <taxon>Embryophyta</taxon>
        <taxon>Tracheophyta</taxon>
        <taxon>Spermatophyta</taxon>
        <taxon>Magnoliopsida</taxon>
        <taxon>eudicotyledons</taxon>
        <taxon>Gunneridae</taxon>
        <taxon>Pentapetalae</taxon>
        <taxon>rosids</taxon>
        <taxon>fabids</taxon>
        <taxon>Fagales</taxon>
        <taxon>Fagaceae</taxon>
        <taxon>Quercus</taxon>
    </lineage>
</organism>
<evidence type="ECO:0000256" key="1">
    <source>
        <dbReference type="ARBA" id="ARBA00010746"/>
    </source>
</evidence>
<dbReference type="Pfam" id="PF03018">
    <property type="entry name" value="Dirigent"/>
    <property type="match status" value="1"/>
</dbReference>
<dbReference type="InterPro" id="IPR044859">
    <property type="entry name" value="Allene_oxi_cyc_Dirigent"/>
</dbReference>
<sequence>MFEGIEFSDTNPCFFSKTLRTFLPTMAQTISKPTSTLLISFAIFFFSTYVTAETPVFSRNLSPSSLGLKQEKLSHFHFYFHDIITGTKPTAVRVAQAATTDASSTSFGAVYVIDDPLTILPDNTSKVVGRAQGIYALAAQSEAALLMLLNLAFTEGKYNGSTLSVLGRDAVLSTVREMPIIGGSGVFRFARGYAQARTNVFDAKTKYAILEFDVYVLHY</sequence>
<dbReference type="PANTHER" id="PTHR21495">
    <property type="entry name" value="NUCLEOPORIN-RELATED"/>
    <property type="match status" value="1"/>
</dbReference>
<accession>A0AAN7IHJ5</accession>
<dbReference type="AlphaFoldDB" id="A0AAN7IHJ5"/>